<dbReference type="AlphaFoldDB" id="A0A1H0FXK2"/>
<keyword evidence="4" id="KW-0223">Dioxygenase</keyword>
<dbReference type="PANTHER" id="PTHR32332">
    <property type="entry name" value="2-NITROPROPANE DIOXYGENASE"/>
    <property type="match status" value="1"/>
</dbReference>
<dbReference type="Pfam" id="PF03060">
    <property type="entry name" value="NMO"/>
    <property type="match status" value="1"/>
</dbReference>
<dbReference type="GO" id="GO:0051213">
    <property type="term" value="F:dioxygenase activity"/>
    <property type="evidence" value="ECO:0007669"/>
    <property type="project" value="UniProtKB-KW"/>
</dbReference>
<dbReference type="RefSeq" id="WP_092066355.1">
    <property type="nucleotide sequence ID" value="NZ_FNIN01000015.1"/>
</dbReference>
<dbReference type="PANTHER" id="PTHR32332:SF18">
    <property type="entry name" value="2-NITROPROPANE DIOXYGENASE"/>
    <property type="match status" value="1"/>
</dbReference>
<keyword evidence="3" id="KW-0560">Oxidoreductase</keyword>
<sequence>MKVSPLKIGEHQVELPIIQGGMGVGVSLSGLASAVARCGGIGVVAAAGIGFLRSDYAKIKHQANLAMLKQEITRAKEMAPEGVIGANIMVALTDFEQMVRGALEAEVDIIFSGAGLPLTLPKLKQEFPKSKTALVPIISSPRAASIICKKWKRLGYVPDGFVLEGPKAGGHLGFSLDELQKEPAIVDLLKETKKVLEPFEAEAGQEIPVIVAGGVYTGEDIAMMLRQGAKGVQMGTRFVATEECDAHIRFKQEFIRAKKEDIVFIKSPVGLPGRAIKNSFLEAVERGEKTPFSCPYHCIKTCDPNTAPYCISLALINAQKGRLEKGFAFAGANAYRIDKIITVQQLMDELVIDLQKV</sequence>
<evidence type="ECO:0000313" key="4">
    <source>
        <dbReference type="EMBL" id="SDN99396.1"/>
    </source>
</evidence>
<dbReference type="GO" id="GO:0018580">
    <property type="term" value="F:nitronate monooxygenase activity"/>
    <property type="evidence" value="ECO:0007669"/>
    <property type="project" value="InterPro"/>
</dbReference>
<dbReference type="InterPro" id="IPR013785">
    <property type="entry name" value="Aldolase_TIM"/>
</dbReference>
<proteinExistence type="predicted"/>
<dbReference type="CDD" id="cd04730">
    <property type="entry name" value="NPD_like"/>
    <property type="match status" value="1"/>
</dbReference>
<dbReference type="Proteomes" id="UP000199602">
    <property type="component" value="Unassembled WGS sequence"/>
</dbReference>
<dbReference type="InterPro" id="IPR004136">
    <property type="entry name" value="NMO"/>
</dbReference>
<evidence type="ECO:0000313" key="5">
    <source>
        <dbReference type="Proteomes" id="UP000199602"/>
    </source>
</evidence>
<dbReference type="EMBL" id="FNIN01000015">
    <property type="protein sequence ID" value="SDN99396.1"/>
    <property type="molecule type" value="Genomic_DNA"/>
</dbReference>
<reference evidence="4 5" key="1">
    <citation type="submission" date="2016-10" db="EMBL/GenBank/DDBJ databases">
        <authorList>
            <person name="de Groot N.N."/>
        </authorList>
    </citation>
    <scope>NUCLEOTIDE SEQUENCE [LARGE SCALE GENOMIC DNA]</scope>
    <source>
        <strain evidence="4 5">DSM 15269</strain>
    </source>
</reference>
<dbReference type="OrthoDB" id="9778912at2"/>
<evidence type="ECO:0000256" key="2">
    <source>
        <dbReference type="ARBA" id="ARBA00022643"/>
    </source>
</evidence>
<keyword evidence="2" id="KW-0288">FMN</keyword>
<dbReference type="Gene3D" id="3.20.20.70">
    <property type="entry name" value="Aldolase class I"/>
    <property type="match status" value="1"/>
</dbReference>
<accession>A0A1H0FXK2</accession>
<gene>
    <name evidence="4" type="ORF">SAMN04488516_11518</name>
</gene>
<keyword evidence="5" id="KW-1185">Reference proteome</keyword>
<organism evidence="4 5">
    <name type="scientific">Desulfonauticus submarinus</name>
    <dbReference type="NCBI Taxonomy" id="206665"/>
    <lineage>
        <taxon>Bacteria</taxon>
        <taxon>Pseudomonadati</taxon>
        <taxon>Thermodesulfobacteriota</taxon>
        <taxon>Desulfovibrionia</taxon>
        <taxon>Desulfovibrionales</taxon>
        <taxon>Desulfonauticaceae</taxon>
        <taxon>Desulfonauticus</taxon>
    </lineage>
</organism>
<dbReference type="SUPFAM" id="SSF51412">
    <property type="entry name" value="Inosine monophosphate dehydrogenase (IMPDH)"/>
    <property type="match status" value="1"/>
</dbReference>
<keyword evidence="1" id="KW-0285">Flavoprotein</keyword>
<evidence type="ECO:0000256" key="1">
    <source>
        <dbReference type="ARBA" id="ARBA00022630"/>
    </source>
</evidence>
<protein>
    <submittedName>
        <fullName evidence="4">NAD(P)H-dependent flavin oxidoreductase YrpB, nitropropane dioxygenase family</fullName>
    </submittedName>
</protein>
<dbReference type="STRING" id="206665.SAMN04488516_11518"/>
<evidence type="ECO:0000256" key="3">
    <source>
        <dbReference type="ARBA" id="ARBA00023002"/>
    </source>
</evidence>
<name>A0A1H0FXK2_9BACT</name>